<dbReference type="OrthoDB" id="10270921at2759"/>
<comment type="caution">
    <text evidence="1">The sequence shown here is derived from an EMBL/GenBank/DDBJ whole genome shotgun (WGS) entry which is preliminary data.</text>
</comment>
<evidence type="ECO:0000313" key="2">
    <source>
        <dbReference type="Proteomes" id="UP000596742"/>
    </source>
</evidence>
<evidence type="ECO:0000313" key="1">
    <source>
        <dbReference type="EMBL" id="VDH92038.1"/>
    </source>
</evidence>
<reference evidence="1" key="1">
    <citation type="submission" date="2018-11" db="EMBL/GenBank/DDBJ databases">
        <authorList>
            <person name="Alioto T."/>
            <person name="Alioto T."/>
        </authorList>
    </citation>
    <scope>NUCLEOTIDE SEQUENCE</scope>
</reference>
<keyword evidence="2" id="KW-1185">Reference proteome</keyword>
<proteinExistence type="predicted"/>
<dbReference type="AlphaFoldDB" id="A0A8B6BLD7"/>
<dbReference type="Proteomes" id="UP000596742">
    <property type="component" value="Unassembled WGS sequence"/>
</dbReference>
<name>A0A8B6BLD7_MYTGA</name>
<protein>
    <submittedName>
        <fullName evidence="1">Uncharacterized protein</fullName>
    </submittedName>
</protein>
<organism evidence="1 2">
    <name type="scientific">Mytilus galloprovincialis</name>
    <name type="common">Mediterranean mussel</name>
    <dbReference type="NCBI Taxonomy" id="29158"/>
    <lineage>
        <taxon>Eukaryota</taxon>
        <taxon>Metazoa</taxon>
        <taxon>Spiralia</taxon>
        <taxon>Lophotrochozoa</taxon>
        <taxon>Mollusca</taxon>
        <taxon>Bivalvia</taxon>
        <taxon>Autobranchia</taxon>
        <taxon>Pteriomorphia</taxon>
        <taxon>Mytilida</taxon>
        <taxon>Mytiloidea</taxon>
        <taxon>Mytilidae</taxon>
        <taxon>Mytilinae</taxon>
        <taxon>Mytilus</taxon>
    </lineage>
</organism>
<accession>A0A8B6BLD7</accession>
<gene>
    <name evidence="1" type="ORF">MGAL_10B081003</name>
</gene>
<sequence>MDQSKKTTRLMQVEKKKRTEDVVQDIIEAMEAYTGHIFRANFITRFKRKDNNNPKPLGSDQKVFSTATYCKACTQSLYAFRDQMAYPSSVAGMKNQHVFKLTKDGDEVFLEMQEWPLEYAQYKTLEITNILQNLEIPGKMEPNLEKIGCIIQLMRPDLQKLVQNEKLNREDELW</sequence>
<dbReference type="EMBL" id="UYJE01000298">
    <property type="protein sequence ID" value="VDH92038.1"/>
    <property type="molecule type" value="Genomic_DNA"/>
</dbReference>